<dbReference type="Pfam" id="PF00293">
    <property type="entry name" value="NUDIX"/>
    <property type="match status" value="1"/>
</dbReference>
<gene>
    <name evidence="2" type="ORF">QQS35_04530</name>
</gene>
<dbReference type="Proteomes" id="UP001235343">
    <property type="component" value="Unassembled WGS sequence"/>
</dbReference>
<evidence type="ECO:0000313" key="3">
    <source>
        <dbReference type="Proteomes" id="UP001235343"/>
    </source>
</evidence>
<feature type="domain" description="Nudix hydrolase" evidence="1">
    <location>
        <begin position="1"/>
        <end position="147"/>
    </location>
</feature>
<dbReference type="PROSITE" id="PS51462">
    <property type="entry name" value="NUDIX"/>
    <property type="match status" value="1"/>
</dbReference>
<name>A0ABT7L1J4_9BACI</name>
<keyword evidence="3" id="KW-1185">Reference proteome</keyword>
<organism evidence="2 3">
    <name type="scientific">Aquibacillus rhizosphaerae</name>
    <dbReference type="NCBI Taxonomy" id="3051431"/>
    <lineage>
        <taxon>Bacteria</taxon>
        <taxon>Bacillati</taxon>
        <taxon>Bacillota</taxon>
        <taxon>Bacilli</taxon>
        <taxon>Bacillales</taxon>
        <taxon>Bacillaceae</taxon>
        <taxon>Aquibacillus</taxon>
    </lineage>
</organism>
<evidence type="ECO:0000313" key="2">
    <source>
        <dbReference type="EMBL" id="MDL4839724.1"/>
    </source>
</evidence>
<dbReference type="InterPro" id="IPR000086">
    <property type="entry name" value="NUDIX_hydrolase_dom"/>
</dbReference>
<reference evidence="2 3" key="1">
    <citation type="submission" date="2023-06" db="EMBL/GenBank/DDBJ databases">
        <title>Aquibacillus rhizosphaerae LR5S19.</title>
        <authorList>
            <person name="Sun J.-Q."/>
        </authorList>
    </citation>
    <scope>NUCLEOTIDE SEQUENCE [LARGE SCALE GENOMIC DNA]</scope>
    <source>
        <strain evidence="2 3">LR5S19</strain>
    </source>
</reference>
<dbReference type="EC" id="3.6.-.-" evidence="2"/>
<dbReference type="EMBL" id="JASTZU010000018">
    <property type="protein sequence ID" value="MDL4839724.1"/>
    <property type="molecule type" value="Genomic_DNA"/>
</dbReference>
<evidence type="ECO:0000259" key="1">
    <source>
        <dbReference type="PROSITE" id="PS51462"/>
    </source>
</evidence>
<dbReference type="InterPro" id="IPR015797">
    <property type="entry name" value="NUDIX_hydrolase-like_dom_sf"/>
</dbReference>
<accession>A0ABT7L1J4</accession>
<dbReference type="RefSeq" id="WP_285930673.1">
    <property type="nucleotide sequence ID" value="NZ_JASTZU010000018.1"/>
</dbReference>
<proteinExistence type="predicted"/>
<dbReference type="GO" id="GO:0016787">
    <property type="term" value="F:hydrolase activity"/>
    <property type="evidence" value="ECO:0007669"/>
    <property type="project" value="UniProtKB-KW"/>
</dbReference>
<dbReference type="SUPFAM" id="SSF55811">
    <property type="entry name" value="Nudix"/>
    <property type="match status" value="1"/>
</dbReference>
<protein>
    <submittedName>
        <fullName evidence="2">NUDIX hydrolase</fullName>
        <ecNumber evidence="2">3.6.-.-</ecNumber>
    </submittedName>
</protein>
<sequence>MIRKAVGAIISCNQEYIIIHKVKMNINDEKQSIDGEWDFVKGGVEEHDLDLQNAILRELKEETGSCDYKIINQLDEKIHFQFPLEIQSEIGYQKQEITMFHVEFYGDKTTLKPIDDEIKDIKFLQKREVLTVLTHKETRDYFVRHFG</sequence>
<comment type="caution">
    <text evidence="2">The sequence shown here is derived from an EMBL/GenBank/DDBJ whole genome shotgun (WGS) entry which is preliminary data.</text>
</comment>
<dbReference type="Gene3D" id="3.90.79.10">
    <property type="entry name" value="Nucleoside Triphosphate Pyrophosphohydrolase"/>
    <property type="match status" value="1"/>
</dbReference>
<keyword evidence="2" id="KW-0378">Hydrolase</keyword>